<evidence type="ECO:0000313" key="2">
    <source>
        <dbReference type="EMBL" id="CAB5226143.1"/>
    </source>
</evidence>
<keyword evidence="1" id="KW-0472">Membrane</keyword>
<dbReference type="EMBL" id="LR798352">
    <property type="protein sequence ID" value="CAB5226143.1"/>
    <property type="molecule type" value="Genomic_DNA"/>
</dbReference>
<accession>A0A6J7XB80</accession>
<feature type="transmembrane region" description="Helical" evidence="1">
    <location>
        <begin position="6"/>
        <end position="27"/>
    </location>
</feature>
<proteinExistence type="predicted"/>
<sequence>MTHVTLFELIALFIGGILVYTLLKTIWQELTQYKK</sequence>
<keyword evidence="1" id="KW-1133">Transmembrane helix</keyword>
<gene>
    <name evidence="2" type="ORF">UFOVP753_56</name>
</gene>
<keyword evidence="1" id="KW-0812">Transmembrane</keyword>
<protein>
    <submittedName>
        <fullName evidence="2">Uncharacterized protein</fullName>
    </submittedName>
</protein>
<reference evidence="2" key="1">
    <citation type="submission" date="2020-05" db="EMBL/GenBank/DDBJ databases">
        <authorList>
            <person name="Chiriac C."/>
            <person name="Salcher M."/>
            <person name="Ghai R."/>
            <person name="Kavagutti S V."/>
        </authorList>
    </citation>
    <scope>NUCLEOTIDE SEQUENCE</scope>
</reference>
<evidence type="ECO:0000256" key="1">
    <source>
        <dbReference type="SAM" id="Phobius"/>
    </source>
</evidence>
<name>A0A6J7XB80_9CAUD</name>
<organism evidence="2">
    <name type="scientific">uncultured Caudovirales phage</name>
    <dbReference type="NCBI Taxonomy" id="2100421"/>
    <lineage>
        <taxon>Viruses</taxon>
        <taxon>Duplodnaviria</taxon>
        <taxon>Heunggongvirae</taxon>
        <taxon>Uroviricota</taxon>
        <taxon>Caudoviricetes</taxon>
        <taxon>Peduoviridae</taxon>
        <taxon>Maltschvirus</taxon>
        <taxon>Maltschvirus maltsch</taxon>
    </lineage>
</organism>